<evidence type="ECO:0000256" key="1">
    <source>
        <dbReference type="ARBA" id="ARBA00009477"/>
    </source>
</evidence>
<dbReference type="InterPro" id="IPR058648">
    <property type="entry name" value="HH_CzcB-like"/>
</dbReference>
<comment type="similarity">
    <text evidence="1">Belongs to the membrane fusion protein (MFP) (TC 8.A.1) family.</text>
</comment>
<organism evidence="6 7">
    <name type="scientific">Hymenobacter sublimis</name>
    <dbReference type="NCBI Taxonomy" id="2933777"/>
    <lineage>
        <taxon>Bacteria</taxon>
        <taxon>Pseudomonadati</taxon>
        <taxon>Bacteroidota</taxon>
        <taxon>Cytophagia</taxon>
        <taxon>Cytophagales</taxon>
        <taxon>Hymenobacteraceae</taxon>
        <taxon>Hymenobacter</taxon>
    </lineage>
</organism>
<dbReference type="Gene3D" id="2.40.420.20">
    <property type="match status" value="1"/>
</dbReference>
<dbReference type="NCBIfam" id="TIGR01730">
    <property type="entry name" value="RND_mfp"/>
    <property type="match status" value="1"/>
</dbReference>
<proteinExistence type="inferred from homology"/>
<dbReference type="Gene3D" id="2.40.50.100">
    <property type="match status" value="1"/>
</dbReference>
<dbReference type="Pfam" id="PF25954">
    <property type="entry name" value="Beta-barrel_RND_2"/>
    <property type="match status" value="1"/>
</dbReference>
<accession>A0ABY4JBY6</accession>
<keyword evidence="7" id="KW-1185">Reference proteome</keyword>
<evidence type="ECO:0000313" key="7">
    <source>
        <dbReference type="Proteomes" id="UP000829647"/>
    </source>
</evidence>
<dbReference type="Pfam" id="PF25893">
    <property type="entry name" value="HH_CzcB"/>
    <property type="match status" value="1"/>
</dbReference>
<dbReference type="InterPro" id="IPR058627">
    <property type="entry name" value="MdtA-like_C"/>
</dbReference>
<dbReference type="Proteomes" id="UP000829647">
    <property type="component" value="Chromosome"/>
</dbReference>
<evidence type="ECO:0000259" key="3">
    <source>
        <dbReference type="Pfam" id="PF25954"/>
    </source>
</evidence>
<dbReference type="Gene3D" id="2.40.30.170">
    <property type="match status" value="1"/>
</dbReference>
<evidence type="ECO:0000259" key="5">
    <source>
        <dbReference type="Pfam" id="PF25973"/>
    </source>
</evidence>
<name>A0ABY4JBY6_9BACT</name>
<feature type="domain" description="CzcB-like alpha-helical hairpin" evidence="2">
    <location>
        <begin position="133"/>
        <end position="184"/>
    </location>
</feature>
<gene>
    <name evidence="6" type="ORF">MWH26_00360</name>
</gene>
<dbReference type="InterPro" id="IPR058647">
    <property type="entry name" value="BSH_CzcB-like"/>
</dbReference>
<dbReference type="InterPro" id="IPR058792">
    <property type="entry name" value="Beta-barrel_RND_2"/>
</dbReference>
<dbReference type="RefSeq" id="WP_244694579.1">
    <property type="nucleotide sequence ID" value="NZ_CP095848.1"/>
</dbReference>
<dbReference type="PANTHER" id="PTHR30469">
    <property type="entry name" value="MULTIDRUG RESISTANCE PROTEIN MDTA"/>
    <property type="match status" value="1"/>
</dbReference>
<feature type="domain" description="CusB-like beta-barrel" evidence="3">
    <location>
        <begin position="228"/>
        <end position="300"/>
    </location>
</feature>
<feature type="domain" description="Multidrug resistance protein MdtA-like C-terminal permuted SH3" evidence="4">
    <location>
        <begin position="306"/>
        <end position="369"/>
    </location>
</feature>
<protein>
    <submittedName>
        <fullName evidence="6">Efflux RND transporter periplasmic adaptor subunit</fullName>
    </submittedName>
</protein>
<sequence>MNFSLNKAISYPLVAISIFTAACGGQKDPKAELAELKKEQAANQAKIAELEAKTGAKAEGAAAQTTPVSVINVAPESFKSYLELQGRVDFDQNATVAARAAGTLTSLRVQRGDRVSKGQTLATVDASILDASIAELRTRMDLARVVYEKQDRLWKQQIGTEIQYLQAKNNYQALQRNLSTLNQQRALYTVVAPFAGTVDDVLPKLGEAVAPGAPVVKLISSSGTGKILADVSEAYASRIKAGDKALVTIPDLGSEELPATVRVVSSTINPTSRTFTTELRLSGNKAGQLRPNMVANVRIQNYDRQNATVLPVDLVQKDEQNSYVLVVSEKGGKKVAAKRVIQTGQTYNGKVEVTSGLQAGDQVISAGYQTLNEGQLVTI</sequence>
<feature type="domain" description="CzcB-like barrel-sandwich hybrid" evidence="5">
    <location>
        <begin position="93"/>
        <end position="216"/>
    </location>
</feature>
<dbReference type="Pfam" id="PF25967">
    <property type="entry name" value="RND-MFP_C"/>
    <property type="match status" value="1"/>
</dbReference>
<dbReference type="SUPFAM" id="SSF111369">
    <property type="entry name" value="HlyD-like secretion proteins"/>
    <property type="match status" value="1"/>
</dbReference>
<dbReference type="EMBL" id="CP095848">
    <property type="protein sequence ID" value="UPL49384.1"/>
    <property type="molecule type" value="Genomic_DNA"/>
</dbReference>
<evidence type="ECO:0000313" key="6">
    <source>
        <dbReference type="EMBL" id="UPL49384.1"/>
    </source>
</evidence>
<dbReference type="Pfam" id="PF25973">
    <property type="entry name" value="BSH_CzcB"/>
    <property type="match status" value="1"/>
</dbReference>
<dbReference type="PROSITE" id="PS51257">
    <property type="entry name" value="PROKAR_LIPOPROTEIN"/>
    <property type="match status" value="1"/>
</dbReference>
<evidence type="ECO:0000259" key="2">
    <source>
        <dbReference type="Pfam" id="PF25893"/>
    </source>
</evidence>
<evidence type="ECO:0000259" key="4">
    <source>
        <dbReference type="Pfam" id="PF25967"/>
    </source>
</evidence>
<dbReference type="InterPro" id="IPR006143">
    <property type="entry name" value="RND_pump_MFP"/>
</dbReference>
<reference evidence="6 7" key="1">
    <citation type="submission" date="2022-04" db="EMBL/GenBank/DDBJ databases">
        <title>Hymenobacter sp. isolated from the air.</title>
        <authorList>
            <person name="Won M."/>
            <person name="Lee C.-M."/>
            <person name="Woen H.-Y."/>
            <person name="Kwon S.-W."/>
        </authorList>
    </citation>
    <scope>NUCLEOTIDE SEQUENCE [LARGE SCALE GENOMIC DNA]</scope>
    <source>
        <strain evidence="7">5516 S-25</strain>
    </source>
</reference>